<evidence type="ECO:0000313" key="1">
    <source>
        <dbReference type="EMBL" id="ETW08934.1"/>
    </source>
</evidence>
<dbReference type="VEuPathDB" id="FungiDB:H310_01416"/>
<proteinExistence type="predicted"/>
<dbReference type="InterPro" id="IPR027417">
    <property type="entry name" value="P-loop_NTPase"/>
</dbReference>
<sequence length="115" mass="12775">MASVSVDSEDKGIKKTNSLYELVPGISTSSNAIQCAYTAGVDEDTLKRAAQVLQDGQSRRQITVPSARPTPKTLAIQEAFYNLTEQFMSEENWKECAREKIDELIHVARSIDALR</sequence>
<dbReference type="OrthoDB" id="29596at2759"/>
<dbReference type="AlphaFoldDB" id="A0A024URN4"/>
<name>A0A024URN4_9STRA</name>
<protein>
    <submittedName>
        <fullName evidence="1">Uncharacterized protein</fullName>
    </submittedName>
</protein>
<dbReference type="Gene3D" id="3.40.50.300">
    <property type="entry name" value="P-loop containing nucleotide triphosphate hydrolases"/>
    <property type="match status" value="1"/>
</dbReference>
<accession>A0A024URN4</accession>
<dbReference type="GeneID" id="20078466"/>
<organism evidence="1">
    <name type="scientific">Aphanomyces invadans</name>
    <dbReference type="NCBI Taxonomy" id="157072"/>
    <lineage>
        <taxon>Eukaryota</taxon>
        <taxon>Sar</taxon>
        <taxon>Stramenopiles</taxon>
        <taxon>Oomycota</taxon>
        <taxon>Saprolegniomycetes</taxon>
        <taxon>Saprolegniales</taxon>
        <taxon>Verrucalvaceae</taxon>
        <taxon>Aphanomyces</taxon>
    </lineage>
</organism>
<reference evidence="1" key="1">
    <citation type="submission" date="2013-12" db="EMBL/GenBank/DDBJ databases">
        <title>The Genome Sequence of Aphanomyces invadans NJM9701.</title>
        <authorList>
            <consortium name="The Broad Institute Genomics Platform"/>
            <person name="Russ C."/>
            <person name="Tyler B."/>
            <person name="van West P."/>
            <person name="Dieguez-Uribeondo J."/>
            <person name="Young S.K."/>
            <person name="Zeng Q."/>
            <person name="Gargeya S."/>
            <person name="Fitzgerald M."/>
            <person name="Abouelleil A."/>
            <person name="Alvarado L."/>
            <person name="Chapman S.B."/>
            <person name="Gainer-Dewar J."/>
            <person name="Goldberg J."/>
            <person name="Griggs A."/>
            <person name="Gujja S."/>
            <person name="Hansen M."/>
            <person name="Howarth C."/>
            <person name="Imamovic A."/>
            <person name="Ireland A."/>
            <person name="Larimer J."/>
            <person name="McCowan C."/>
            <person name="Murphy C."/>
            <person name="Pearson M."/>
            <person name="Poon T.W."/>
            <person name="Priest M."/>
            <person name="Roberts A."/>
            <person name="Saif S."/>
            <person name="Shea T."/>
            <person name="Sykes S."/>
            <person name="Wortman J."/>
            <person name="Nusbaum C."/>
            <person name="Birren B."/>
        </authorList>
    </citation>
    <scope>NUCLEOTIDE SEQUENCE [LARGE SCALE GENOMIC DNA]</scope>
    <source>
        <strain evidence="1">NJM9701</strain>
    </source>
</reference>
<gene>
    <name evidence="1" type="ORF">H310_01416</name>
</gene>
<dbReference type="EMBL" id="KI913953">
    <property type="protein sequence ID" value="ETW08934.1"/>
    <property type="molecule type" value="Genomic_DNA"/>
</dbReference>
<dbReference type="RefSeq" id="XP_008862739.1">
    <property type="nucleotide sequence ID" value="XM_008864517.1"/>
</dbReference>